<evidence type="ECO:0000313" key="2">
    <source>
        <dbReference type="Proteomes" id="UP000231388"/>
    </source>
</evidence>
<dbReference type="EMBL" id="PCQY01000014">
    <property type="protein sequence ID" value="PIP04696.1"/>
    <property type="molecule type" value="Genomic_DNA"/>
</dbReference>
<dbReference type="Proteomes" id="UP000231388">
    <property type="component" value="Unassembled WGS sequence"/>
</dbReference>
<gene>
    <name evidence="1" type="ORF">COX53_01020</name>
</gene>
<protein>
    <submittedName>
        <fullName evidence="1">Uncharacterized protein</fullName>
    </submittedName>
</protein>
<dbReference type="InterPro" id="IPR046732">
    <property type="entry name" value="DUF6624"/>
</dbReference>
<evidence type="ECO:0000313" key="1">
    <source>
        <dbReference type="EMBL" id="PIP04696.1"/>
    </source>
</evidence>
<name>A0A2G9XCL2_UNCKA</name>
<comment type="caution">
    <text evidence="1">The sequence shown here is derived from an EMBL/GenBank/DDBJ whole genome shotgun (WGS) entry which is preliminary data.</text>
</comment>
<sequence>MVLEKVKIELIERGIAEQLMRKAYVEGKLKKLDTKMDLVNESFLKKVVSYHGLPTISKFGEDAAHYAELIVLHASDLNFQKKYLSLMENKQEDVHRKNYERLTDKICLKEGRPQVFNTQSYIDPKDSRYRDKLQEFYKKK</sequence>
<dbReference type="AlphaFoldDB" id="A0A2G9XCL2"/>
<reference evidence="1 2" key="1">
    <citation type="submission" date="2017-09" db="EMBL/GenBank/DDBJ databases">
        <title>Depth-based differentiation of microbial function through sediment-hosted aquifers and enrichment of novel symbionts in the deep terrestrial subsurface.</title>
        <authorList>
            <person name="Probst A.J."/>
            <person name="Ladd B."/>
            <person name="Jarett J.K."/>
            <person name="Geller-Mcgrath D.E."/>
            <person name="Sieber C.M."/>
            <person name="Emerson J.B."/>
            <person name="Anantharaman K."/>
            <person name="Thomas B.C."/>
            <person name="Malmstrom R."/>
            <person name="Stieglmeier M."/>
            <person name="Klingl A."/>
            <person name="Woyke T."/>
            <person name="Ryan C.M."/>
            <person name="Banfield J.F."/>
        </authorList>
    </citation>
    <scope>NUCLEOTIDE SEQUENCE [LARGE SCALE GENOMIC DNA]</scope>
    <source>
        <strain evidence="1">CG23_combo_of_CG06-09_8_20_14_all_40_14</strain>
    </source>
</reference>
<dbReference type="Pfam" id="PF20329">
    <property type="entry name" value="DUF6624"/>
    <property type="match status" value="1"/>
</dbReference>
<organism evidence="1 2">
    <name type="scientific">candidate division WWE3 bacterium CG23_combo_of_CG06-09_8_20_14_all_40_14</name>
    <dbReference type="NCBI Taxonomy" id="1975095"/>
    <lineage>
        <taxon>Bacteria</taxon>
        <taxon>Katanobacteria</taxon>
    </lineage>
</organism>
<proteinExistence type="predicted"/>
<accession>A0A2G9XCL2</accession>